<dbReference type="AlphaFoldDB" id="A0A2P5DBX3"/>
<dbReference type="Proteomes" id="UP000237105">
    <property type="component" value="Unassembled WGS sequence"/>
</dbReference>
<proteinExistence type="predicted"/>
<sequence length="156" mass="17758">MTCPLCNLAPESVLHLFRDCVVVRILWFRTPWSIHSNEIDRQSIEAFIRFLLDPIKLRTDYCRSFVVMQATVRSIESLRNPIPENGAHMTGDEIGVLNPGWLVYKFDSALYALDVELKAIHMALMATNDLGWKRIMLFSDVELAVKALSNGKGPHD</sequence>
<comment type="caution">
    <text evidence="1">The sequence shown here is derived from an EMBL/GenBank/DDBJ whole genome shotgun (WGS) entry which is preliminary data.</text>
</comment>
<evidence type="ECO:0000313" key="2">
    <source>
        <dbReference type="Proteomes" id="UP000237105"/>
    </source>
</evidence>
<dbReference type="EMBL" id="JXTB01000048">
    <property type="protein sequence ID" value="PON70772.1"/>
    <property type="molecule type" value="Genomic_DNA"/>
</dbReference>
<gene>
    <name evidence="1" type="ORF">PanWU01x14_077980</name>
</gene>
<evidence type="ECO:0000313" key="1">
    <source>
        <dbReference type="EMBL" id="PON70772.1"/>
    </source>
</evidence>
<organism evidence="1 2">
    <name type="scientific">Parasponia andersonii</name>
    <name type="common">Sponia andersonii</name>
    <dbReference type="NCBI Taxonomy" id="3476"/>
    <lineage>
        <taxon>Eukaryota</taxon>
        <taxon>Viridiplantae</taxon>
        <taxon>Streptophyta</taxon>
        <taxon>Embryophyta</taxon>
        <taxon>Tracheophyta</taxon>
        <taxon>Spermatophyta</taxon>
        <taxon>Magnoliopsida</taxon>
        <taxon>eudicotyledons</taxon>
        <taxon>Gunneridae</taxon>
        <taxon>Pentapetalae</taxon>
        <taxon>rosids</taxon>
        <taxon>fabids</taxon>
        <taxon>Rosales</taxon>
        <taxon>Cannabaceae</taxon>
        <taxon>Parasponia</taxon>
    </lineage>
</organism>
<keyword evidence="2" id="KW-1185">Reference proteome</keyword>
<name>A0A2P5DBX3_PARAD</name>
<reference evidence="2" key="1">
    <citation type="submission" date="2016-06" db="EMBL/GenBank/DDBJ databases">
        <title>Parallel loss of symbiosis genes in relatives of nitrogen-fixing non-legume Parasponia.</title>
        <authorList>
            <person name="Van Velzen R."/>
            <person name="Holmer R."/>
            <person name="Bu F."/>
            <person name="Rutten L."/>
            <person name="Van Zeijl A."/>
            <person name="Liu W."/>
            <person name="Santuari L."/>
            <person name="Cao Q."/>
            <person name="Sharma T."/>
            <person name="Shen D."/>
            <person name="Roswanjaya Y."/>
            <person name="Wardhani T."/>
            <person name="Kalhor M.S."/>
            <person name="Jansen J."/>
            <person name="Van den Hoogen J."/>
            <person name="Gungor B."/>
            <person name="Hartog M."/>
            <person name="Hontelez J."/>
            <person name="Verver J."/>
            <person name="Yang W.-C."/>
            <person name="Schijlen E."/>
            <person name="Repin R."/>
            <person name="Schilthuizen M."/>
            <person name="Schranz E."/>
            <person name="Heidstra R."/>
            <person name="Miyata K."/>
            <person name="Fedorova E."/>
            <person name="Kohlen W."/>
            <person name="Bisseling T."/>
            <person name="Smit S."/>
            <person name="Geurts R."/>
        </authorList>
    </citation>
    <scope>NUCLEOTIDE SEQUENCE [LARGE SCALE GENOMIC DNA]</scope>
    <source>
        <strain evidence="2">cv. WU1-14</strain>
    </source>
</reference>
<dbReference type="OrthoDB" id="1748554at2759"/>
<protein>
    <submittedName>
        <fullName evidence="1">Uncharacterized protein</fullName>
    </submittedName>
</protein>
<accession>A0A2P5DBX3</accession>